<dbReference type="EMBL" id="JAQKAB010000001">
    <property type="protein sequence ID" value="MDA7025158.1"/>
    <property type="molecule type" value="Genomic_DNA"/>
</dbReference>
<dbReference type="Proteomes" id="UP001211894">
    <property type="component" value="Unassembled WGS sequence"/>
</dbReference>
<name>A0ABT4WYP7_9BACI</name>
<evidence type="ECO:0000313" key="1">
    <source>
        <dbReference type="EMBL" id="MDA7025158.1"/>
    </source>
</evidence>
<keyword evidence="2" id="KW-1185">Reference proteome</keyword>
<gene>
    <name evidence="1" type="ORF">PJ311_00875</name>
</gene>
<protein>
    <submittedName>
        <fullName evidence="1">Uncharacterized protein</fullName>
    </submittedName>
</protein>
<evidence type="ECO:0000313" key="2">
    <source>
        <dbReference type="Proteomes" id="UP001211894"/>
    </source>
</evidence>
<reference evidence="1 2" key="1">
    <citation type="submission" date="2023-01" db="EMBL/GenBank/DDBJ databases">
        <title>Bacillus changyiensis sp. nov., isolated from a coastal deposit.</title>
        <authorList>
            <person name="Xiao G."/>
            <person name="Lai Q."/>
            <person name="Hu Z."/>
            <person name="Shao Z."/>
        </authorList>
    </citation>
    <scope>NUCLEOTIDE SEQUENCE [LARGE SCALE GENOMIC DNA]</scope>
    <source>
        <strain evidence="1 2">CLL-7-23</strain>
    </source>
</reference>
<sequence length="45" mass="5163">MIKANNIGGMGHYLLKHLRMEKHFIKDVTCLDQPHIVAKMEQTAT</sequence>
<dbReference type="RefSeq" id="WP_271339025.1">
    <property type="nucleotide sequence ID" value="NZ_JAQKAB010000001.1"/>
</dbReference>
<proteinExistence type="predicted"/>
<organism evidence="1 2">
    <name type="scientific">Bacillus changyiensis</name>
    <dbReference type="NCBI Taxonomy" id="3004103"/>
    <lineage>
        <taxon>Bacteria</taxon>
        <taxon>Bacillati</taxon>
        <taxon>Bacillota</taxon>
        <taxon>Bacilli</taxon>
        <taxon>Bacillales</taxon>
        <taxon>Bacillaceae</taxon>
        <taxon>Bacillus</taxon>
    </lineage>
</organism>
<comment type="caution">
    <text evidence="1">The sequence shown here is derived from an EMBL/GenBank/DDBJ whole genome shotgun (WGS) entry which is preliminary data.</text>
</comment>
<accession>A0ABT4WYP7</accession>